<evidence type="ECO:0000256" key="1">
    <source>
        <dbReference type="ARBA" id="ARBA00004651"/>
    </source>
</evidence>
<organism evidence="9">
    <name type="scientific">Aureimonas frigidaquae</name>
    <dbReference type="NCBI Taxonomy" id="424757"/>
    <lineage>
        <taxon>Bacteria</taxon>
        <taxon>Pseudomonadati</taxon>
        <taxon>Pseudomonadota</taxon>
        <taxon>Alphaproteobacteria</taxon>
        <taxon>Hyphomicrobiales</taxon>
        <taxon>Aurantimonadaceae</taxon>
        <taxon>Aureimonas</taxon>
    </lineage>
</organism>
<dbReference type="GO" id="GO:0033214">
    <property type="term" value="P:siderophore-iron import into cell"/>
    <property type="evidence" value="ECO:0007669"/>
    <property type="project" value="TreeGrafter"/>
</dbReference>
<dbReference type="Gene3D" id="1.10.3470.10">
    <property type="entry name" value="ABC transporter involved in vitamin B12 uptake, BtuC"/>
    <property type="match status" value="1"/>
</dbReference>
<dbReference type="GO" id="GO:0022857">
    <property type="term" value="F:transmembrane transporter activity"/>
    <property type="evidence" value="ECO:0007669"/>
    <property type="project" value="InterPro"/>
</dbReference>
<dbReference type="PANTHER" id="PTHR30472:SF25">
    <property type="entry name" value="ABC TRANSPORTER PERMEASE PROTEIN MJ0876-RELATED"/>
    <property type="match status" value="1"/>
</dbReference>
<feature type="transmembrane region" description="Helical" evidence="8">
    <location>
        <begin position="333"/>
        <end position="352"/>
    </location>
</feature>
<dbReference type="PANTHER" id="PTHR30472">
    <property type="entry name" value="FERRIC ENTEROBACTIN TRANSPORT SYSTEM PERMEASE PROTEIN"/>
    <property type="match status" value="1"/>
</dbReference>
<sequence length="361" mass="35833">MSALAVAGRTVGDRRRTGQLVLCLSAVLMLAAGLAALAGGAAGYGPGAVLKALVAGMSGNRSGLDAGLAAVVLDIRLPRVLLAMAVGAALALSGAMLQGLFRNPLADPGLVGVSSGAALAAICVIVLGGLAVPLVPAALVPHLLPMAAFAGGMVSTFLVYRMSTFGGHTSMATMLLSGIALAAIAGAFTGILTFISTDQQLRELTFWTMGGLGGATWTKLLAALPLMIPAFLAAPLLGGALDRLAMGEAEAFHLGVSVEPIKRLAVLVIAAAVGAAVSVSGIVGFVGLVAPHLVRLVAGPGHRVLLPAAACTGAALLALADLVARTLVAPAELPLGIVTALIGAPFFLFLLMRSARAGKLT</sequence>
<evidence type="ECO:0000256" key="2">
    <source>
        <dbReference type="ARBA" id="ARBA00007935"/>
    </source>
</evidence>
<feature type="transmembrane region" description="Helical" evidence="8">
    <location>
        <begin position="80"/>
        <end position="101"/>
    </location>
</feature>
<keyword evidence="7 8" id="KW-0472">Membrane</keyword>
<dbReference type="AlphaFoldDB" id="A0A0P0Z134"/>
<feature type="transmembrane region" description="Helical" evidence="8">
    <location>
        <begin position="142"/>
        <end position="160"/>
    </location>
</feature>
<comment type="similarity">
    <text evidence="2">Belongs to the binding-protein-dependent transport system permease family. FecCD subfamily.</text>
</comment>
<dbReference type="InterPro" id="IPR037294">
    <property type="entry name" value="ABC_BtuC-like"/>
</dbReference>
<feature type="transmembrane region" description="Helical" evidence="8">
    <location>
        <begin position="305"/>
        <end position="327"/>
    </location>
</feature>
<evidence type="ECO:0000256" key="6">
    <source>
        <dbReference type="ARBA" id="ARBA00022989"/>
    </source>
</evidence>
<dbReference type="GO" id="GO:0005886">
    <property type="term" value="C:plasma membrane"/>
    <property type="evidence" value="ECO:0007669"/>
    <property type="project" value="UniProtKB-SubCell"/>
</dbReference>
<feature type="transmembrane region" description="Helical" evidence="8">
    <location>
        <begin position="113"/>
        <end position="135"/>
    </location>
</feature>
<keyword evidence="4" id="KW-1003">Cell membrane</keyword>
<dbReference type="InterPro" id="IPR000522">
    <property type="entry name" value="ABC_transptr_permease_BtuC"/>
</dbReference>
<proteinExistence type="inferred from homology"/>
<dbReference type="OrthoDB" id="9811975at2"/>
<dbReference type="SUPFAM" id="SSF81345">
    <property type="entry name" value="ABC transporter involved in vitamin B12 uptake, BtuC"/>
    <property type="match status" value="1"/>
</dbReference>
<dbReference type="RefSeq" id="WP_062226835.1">
    <property type="nucleotide sequence ID" value="NZ_BBWR01000003.1"/>
</dbReference>
<evidence type="ECO:0000256" key="8">
    <source>
        <dbReference type="SAM" id="Phobius"/>
    </source>
</evidence>
<feature type="transmembrane region" description="Helical" evidence="8">
    <location>
        <begin position="172"/>
        <end position="195"/>
    </location>
</feature>
<evidence type="ECO:0000313" key="9">
    <source>
        <dbReference type="EMBL" id="BAT27640.1"/>
    </source>
</evidence>
<dbReference type="EMBL" id="LC066375">
    <property type="protein sequence ID" value="BAT27640.1"/>
    <property type="molecule type" value="Genomic_DNA"/>
</dbReference>
<keyword evidence="3" id="KW-0813">Transport</keyword>
<dbReference type="FunFam" id="1.10.3470.10:FF:000001">
    <property type="entry name" value="Vitamin B12 ABC transporter permease BtuC"/>
    <property type="match status" value="1"/>
</dbReference>
<evidence type="ECO:0000256" key="3">
    <source>
        <dbReference type="ARBA" id="ARBA00022448"/>
    </source>
</evidence>
<evidence type="ECO:0000256" key="5">
    <source>
        <dbReference type="ARBA" id="ARBA00022692"/>
    </source>
</evidence>
<feature type="transmembrane region" description="Helical" evidence="8">
    <location>
        <begin position="20"/>
        <end position="42"/>
    </location>
</feature>
<name>A0A0P0Z134_9HYPH</name>
<feature type="transmembrane region" description="Helical" evidence="8">
    <location>
        <begin position="264"/>
        <end position="293"/>
    </location>
</feature>
<dbReference type="CDD" id="cd06550">
    <property type="entry name" value="TM_ABC_iron-siderophores_like"/>
    <property type="match status" value="1"/>
</dbReference>
<protein>
    <submittedName>
        <fullName evidence="9">HmuU protein</fullName>
    </submittedName>
</protein>
<keyword evidence="5 8" id="KW-0812">Transmembrane</keyword>
<evidence type="ECO:0000256" key="4">
    <source>
        <dbReference type="ARBA" id="ARBA00022475"/>
    </source>
</evidence>
<accession>A0A0P0Z134</accession>
<keyword evidence="6 8" id="KW-1133">Transmembrane helix</keyword>
<feature type="transmembrane region" description="Helical" evidence="8">
    <location>
        <begin position="216"/>
        <end position="237"/>
    </location>
</feature>
<comment type="subcellular location">
    <subcellularLocation>
        <location evidence="1">Cell membrane</location>
        <topology evidence="1">Multi-pass membrane protein</topology>
    </subcellularLocation>
</comment>
<dbReference type="Pfam" id="PF01032">
    <property type="entry name" value="FecCD"/>
    <property type="match status" value="1"/>
</dbReference>
<evidence type="ECO:0000256" key="7">
    <source>
        <dbReference type="ARBA" id="ARBA00023136"/>
    </source>
</evidence>
<reference evidence="9" key="1">
    <citation type="journal article" date="2015" name="Proc. Natl. Acad. Sci. U.S.A.">
        <title>Bacterial clade with the ribosomal RNA operon on a small plasmid rather than the chromosome.</title>
        <authorList>
            <person name="Anda M."/>
            <person name="Ohtsubo Y."/>
            <person name="Okubo T."/>
            <person name="Sugawara M."/>
            <person name="Nagata Y."/>
            <person name="Tsuda M."/>
            <person name="Minamisawa K."/>
            <person name="Mitsui H."/>
        </authorList>
    </citation>
    <scope>NUCLEOTIDE SEQUENCE</scope>
    <source>
        <strain evidence="9">JCM 14755</strain>
    </source>
</reference>